<evidence type="ECO:0000313" key="3">
    <source>
        <dbReference type="Proteomes" id="UP000595426"/>
    </source>
</evidence>
<dbReference type="AlphaFoldDB" id="A0A7T7ZWW6"/>
<dbReference type="EMBL" id="CP067018">
    <property type="protein sequence ID" value="QQN57504.1"/>
    <property type="molecule type" value="Genomic_DNA"/>
</dbReference>
<dbReference type="RefSeq" id="WP_034871284.1">
    <property type="nucleotide sequence ID" value="NZ_CBCSDR010000005.1"/>
</dbReference>
<dbReference type="GeneID" id="93131813"/>
<sequence>MKTNRLEILENSLVKKEAELQKRFDNHFSTWKQTNGQPMNDKRGGGAFFKKIEKQNDSIRNMQASIEKTKDAIEREKGKIKNVEAVSLPIEIKNLIDEGKITQWRKYPNRFFVVGVDKARIIYDEKGGFISHSYLSQIPNQEQYSIFRHIYNALNKDLSKK</sequence>
<keyword evidence="1" id="KW-0175">Coiled coil</keyword>
<name>A0A7T7ZWW6_9FLAO</name>
<keyword evidence="3" id="KW-1185">Reference proteome</keyword>
<evidence type="ECO:0000313" key="2">
    <source>
        <dbReference type="EMBL" id="QQN57504.1"/>
    </source>
</evidence>
<dbReference type="OrthoDB" id="9803716at2"/>
<dbReference type="Proteomes" id="UP000595426">
    <property type="component" value="Chromosome"/>
</dbReference>
<evidence type="ECO:0000256" key="1">
    <source>
        <dbReference type="SAM" id="Coils"/>
    </source>
</evidence>
<reference evidence="2 3" key="1">
    <citation type="submission" date="2020-12" db="EMBL/GenBank/DDBJ databases">
        <title>FDA dAtabase for Regulatory Grade micrObial Sequences (FDA-ARGOS): Supporting development and validation of Infectious Disease Dx tests.</title>
        <authorList>
            <person name="Kerrigan L."/>
            <person name="Long C."/>
            <person name="Tallon L."/>
            <person name="Sadzewicz L."/>
            <person name="Zhao X."/>
            <person name="Boylan J."/>
            <person name="Ott S."/>
            <person name="Bowen H."/>
            <person name="Vavikolanu K."/>
            <person name="Mehta A."/>
            <person name="Aluvathingal J."/>
            <person name="Nadendla S."/>
            <person name="Yan Y."/>
            <person name="Sichtig H."/>
        </authorList>
    </citation>
    <scope>NUCLEOTIDE SEQUENCE [LARGE SCALE GENOMIC DNA]</scope>
    <source>
        <strain evidence="2 3">FDAARGOS_1031</strain>
    </source>
</reference>
<accession>A0A7T7ZWW6</accession>
<protein>
    <submittedName>
        <fullName evidence="2">Uncharacterized protein</fullName>
    </submittedName>
</protein>
<gene>
    <name evidence="2" type="ORF">I6H88_13730</name>
</gene>
<organism evidence="2 3">
    <name type="scientific">Elizabethkingia bruuniana</name>
    <dbReference type="NCBI Taxonomy" id="1756149"/>
    <lineage>
        <taxon>Bacteria</taxon>
        <taxon>Pseudomonadati</taxon>
        <taxon>Bacteroidota</taxon>
        <taxon>Flavobacteriia</taxon>
        <taxon>Flavobacteriales</taxon>
        <taxon>Weeksellaceae</taxon>
        <taxon>Elizabethkingia</taxon>
    </lineage>
</organism>
<proteinExistence type="predicted"/>
<dbReference type="KEGG" id="egm:AYC65_02810"/>
<feature type="coiled-coil region" evidence="1">
    <location>
        <begin position="52"/>
        <end position="86"/>
    </location>
</feature>